<name>A0ABR9T3M3_9SPHI</name>
<gene>
    <name evidence="1" type="ORF">C4F40_04320</name>
</gene>
<dbReference type="EMBL" id="PSKQ01000017">
    <property type="protein sequence ID" value="MBE8719955.1"/>
    <property type="molecule type" value="Genomic_DNA"/>
</dbReference>
<evidence type="ECO:0000313" key="2">
    <source>
        <dbReference type="Proteomes" id="UP000618319"/>
    </source>
</evidence>
<comment type="caution">
    <text evidence="1">The sequence shown here is derived from an EMBL/GenBank/DDBJ whole genome shotgun (WGS) entry which is preliminary data.</text>
</comment>
<accession>A0ABR9T3M3</accession>
<sequence>MNKQFAFTSLGVDEWQYEVYQLGQTGIDQECALIRANFVDWVCYRFSLSAEQREFVISLGVLAQESYGTSLENVLQHRGNITLDKDENRKQRATAQNPKVVIWEERLQRVQSQSVAVKDEVDPDYTVSLAVRIFYLENA</sequence>
<proteinExistence type="predicted"/>
<evidence type="ECO:0000313" key="1">
    <source>
        <dbReference type="EMBL" id="MBE8719955.1"/>
    </source>
</evidence>
<protein>
    <submittedName>
        <fullName evidence="1">Uncharacterized protein</fullName>
    </submittedName>
</protein>
<organism evidence="1 2">
    <name type="scientific">Sphingobacterium pedocola</name>
    <dbReference type="NCBI Taxonomy" id="2082722"/>
    <lineage>
        <taxon>Bacteria</taxon>
        <taxon>Pseudomonadati</taxon>
        <taxon>Bacteroidota</taxon>
        <taxon>Sphingobacteriia</taxon>
        <taxon>Sphingobacteriales</taxon>
        <taxon>Sphingobacteriaceae</taxon>
        <taxon>Sphingobacterium</taxon>
    </lineage>
</organism>
<dbReference type="Proteomes" id="UP000618319">
    <property type="component" value="Unassembled WGS sequence"/>
</dbReference>
<reference evidence="1 2" key="1">
    <citation type="submission" date="2018-02" db="EMBL/GenBank/DDBJ databases">
        <title>Sphingobacterium KA21.</title>
        <authorList>
            <person name="Vasarhelyi B.M."/>
            <person name="Deshmukh S."/>
            <person name="Balint B."/>
            <person name="Kukolya J."/>
        </authorList>
    </citation>
    <scope>NUCLEOTIDE SEQUENCE [LARGE SCALE GENOMIC DNA]</scope>
    <source>
        <strain evidence="1 2">Ka21</strain>
    </source>
</reference>
<keyword evidence="2" id="KW-1185">Reference proteome</keyword>
<dbReference type="RefSeq" id="WP_196937652.1">
    <property type="nucleotide sequence ID" value="NZ_MU158689.1"/>
</dbReference>